<dbReference type="EMBL" id="CADCUP010000115">
    <property type="protein sequence ID" value="CAA9392842.1"/>
    <property type="molecule type" value="Genomic_DNA"/>
</dbReference>
<dbReference type="SUPFAM" id="SSF55874">
    <property type="entry name" value="ATPase domain of HSP90 chaperone/DNA topoisomerase II/histidine kinase"/>
    <property type="match status" value="1"/>
</dbReference>
<feature type="domain" description="Histidine kinase/HSP90-like ATPase" evidence="2">
    <location>
        <begin position="29"/>
        <end position="135"/>
    </location>
</feature>
<dbReference type="InterPro" id="IPR003594">
    <property type="entry name" value="HATPase_dom"/>
</dbReference>
<sequence length="157" mass="17098">MTYHPMPSEVLSDGDQLQESHYLELDPVPRSTGQARRFVCSHAPELPEETEDTLLLLTSELVTNAVLHARTVIAVGILVGRRSLVVGVHDLDLATTLQEPYADRESGWGLKLVAALAQCWATTKHPEGGKTVWFRLRYEDSHVVADGAAARAEAGGS</sequence>
<evidence type="ECO:0000256" key="1">
    <source>
        <dbReference type="ARBA" id="ARBA00022527"/>
    </source>
</evidence>
<dbReference type="Gene3D" id="3.30.565.10">
    <property type="entry name" value="Histidine kinase-like ATPase, C-terminal domain"/>
    <property type="match status" value="1"/>
</dbReference>
<dbReference type="Pfam" id="PF13581">
    <property type="entry name" value="HATPase_c_2"/>
    <property type="match status" value="1"/>
</dbReference>
<dbReference type="PANTHER" id="PTHR35526:SF3">
    <property type="entry name" value="ANTI-SIGMA-F FACTOR RSBW"/>
    <property type="match status" value="1"/>
</dbReference>
<dbReference type="InterPro" id="IPR036890">
    <property type="entry name" value="HATPase_C_sf"/>
</dbReference>
<dbReference type="CDD" id="cd16936">
    <property type="entry name" value="HATPase_RsbW-like"/>
    <property type="match status" value="1"/>
</dbReference>
<keyword evidence="1" id="KW-0723">Serine/threonine-protein kinase</keyword>
<name>A0A6J4NNL4_9ACTN</name>
<dbReference type="AlphaFoldDB" id="A0A6J4NNL4"/>
<protein>
    <recommendedName>
        <fullName evidence="2">Histidine kinase/HSP90-like ATPase domain-containing protein</fullName>
    </recommendedName>
</protein>
<dbReference type="RefSeq" id="WP_295658287.1">
    <property type="nucleotide sequence ID" value="NZ_CADCUP010000115.1"/>
</dbReference>
<reference evidence="3" key="1">
    <citation type="submission" date="2020-02" db="EMBL/GenBank/DDBJ databases">
        <authorList>
            <person name="Meier V. D."/>
        </authorList>
    </citation>
    <scope>NUCLEOTIDE SEQUENCE</scope>
    <source>
        <strain evidence="3">AVDCRST_MAG06</strain>
    </source>
</reference>
<organism evidence="3">
    <name type="scientific">uncultured Nocardioides sp</name>
    <dbReference type="NCBI Taxonomy" id="198441"/>
    <lineage>
        <taxon>Bacteria</taxon>
        <taxon>Bacillati</taxon>
        <taxon>Actinomycetota</taxon>
        <taxon>Actinomycetes</taxon>
        <taxon>Propionibacteriales</taxon>
        <taxon>Nocardioidaceae</taxon>
        <taxon>Nocardioides</taxon>
        <taxon>environmental samples</taxon>
    </lineage>
</organism>
<dbReference type="GO" id="GO:0004674">
    <property type="term" value="F:protein serine/threonine kinase activity"/>
    <property type="evidence" value="ECO:0007669"/>
    <property type="project" value="UniProtKB-KW"/>
</dbReference>
<accession>A0A6J4NNL4</accession>
<dbReference type="PANTHER" id="PTHR35526">
    <property type="entry name" value="ANTI-SIGMA-F FACTOR RSBW-RELATED"/>
    <property type="match status" value="1"/>
</dbReference>
<gene>
    <name evidence="3" type="ORF">AVDCRST_MAG06-1700</name>
</gene>
<keyword evidence="1" id="KW-0808">Transferase</keyword>
<evidence type="ECO:0000313" key="3">
    <source>
        <dbReference type="EMBL" id="CAA9392842.1"/>
    </source>
</evidence>
<dbReference type="InterPro" id="IPR050267">
    <property type="entry name" value="Anti-sigma-factor_SerPK"/>
</dbReference>
<evidence type="ECO:0000259" key="2">
    <source>
        <dbReference type="Pfam" id="PF13581"/>
    </source>
</evidence>
<proteinExistence type="predicted"/>
<keyword evidence="1" id="KW-0418">Kinase</keyword>